<dbReference type="EMBL" id="CP143423">
    <property type="protein sequence ID" value="WVX48932.1"/>
    <property type="molecule type" value="Genomic_DNA"/>
</dbReference>
<protein>
    <recommendedName>
        <fullName evidence="4">Imelysin-like domain-containing protein</fullName>
    </recommendedName>
</protein>
<evidence type="ECO:0000256" key="1">
    <source>
        <dbReference type="ARBA" id="ARBA00004196"/>
    </source>
</evidence>
<evidence type="ECO:0000313" key="6">
    <source>
        <dbReference type="Proteomes" id="UP001318682"/>
    </source>
</evidence>
<evidence type="ECO:0000256" key="3">
    <source>
        <dbReference type="SAM" id="SignalP"/>
    </source>
</evidence>
<dbReference type="InterPro" id="IPR034984">
    <property type="entry name" value="Imelysin-like_IPPA"/>
</dbReference>
<accession>A0ABZ2BSK1</accession>
<feature type="chain" id="PRO_5045309277" description="Imelysin-like domain-containing protein" evidence="3">
    <location>
        <begin position="20"/>
        <end position="324"/>
    </location>
</feature>
<gene>
    <name evidence="5" type="ORF">ROLI_020160</name>
</gene>
<comment type="subcellular location">
    <subcellularLocation>
        <location evidence="1">Cell envelope</location>
    </subcellularLocation>
</comment>
<evidence type="ECO:0000313" key="5">
    <source>
        <dbReference type="EMBL" id="WVX48932.1"/>
    </source>
</evidence>
<dbReference type="Pfam" id="PF09375">
    <property type="entry name" value="Peptidase_M75"/>
    <property type="match status" value="1"/>
</dbReference>
<sequence>MRILATLALAITASSPALADIEQAVEDQILPGYARFAEAGETLANAARMDCAPQQLLPAYYAAYDAWISISHIQFGPLEARHFNLAIAFWPDPKDRVGKALSRLKADKDVTLSDPGVFREVSVAAQGFSALERLLSAPQEDADYACALTRAITTHLADVARILHEDWTGGFGEGFVAGKTEVYKTKQEAQRALYTSLSTGLEFLHDQRLARPLGTFDRPRPMRAEARRSERSLRHVSLSLIALRALAETGFDATMSDDLRRAFDTAIAQAKGLDDPAMSGVGDPVKRFKIEVLQRMVRDVQAGVAQDIGAPLGISAGFNALDGD</sequence>
<dbReference type="InterPro" id="IPR038352">
    <property type="entry name" value="Imelysin_sf"/>
</dbReference>
<reference evidence="5 6" key="1">
    <citation type="submission" date="2015-07" db="EMBL/GenBank/DDBJ databases">
        <authorList>
            <person name="Voget S."/>
            <person name="Dogs M."/>
            <person name="Brinkhoff T.H."/>
            <person name="Daniel R."/>
        </authorList>
    </citation>
    <scope>NUCLEOTIDE SEQUENCE [LARGE SCALE GENOMIC DNA]</scope>
    <source>
        <strain evidence="5 6">B14</strain>
    </source>
</reference>
<dbReference type="CDD" id="cd14659">
    <property type="entry name" value="Imelysin-like_IPPA"/>
    <property type="match status" value="1"/>
</dbReference>
<name>A0ABZ2BSK1_9RHOB</name>
<evidence type="ECO:0000259" key="4">
    <source>
        <dbReference type="Pfam" id="PF09375"/>
    </source>
</evidence>
<dbReference type="RefSeq" id="WP_187430781.1">
    <property type="nucleotide sequence ID" value="NZ_CP143423.1"/>
</dbReference>
<dbReference type="Gene3D" id="1.20.1420.20">
    <property type="entry name" value="M75 peptidase, HXXE motif"/>
    <property type="match status" value="1"/>
</dbReference>
<keyword evidence="2 3" id="KW-0732">Signal</keyword>
<keyword evidence="6" id="KW-1185">Reference proteome</keyword>
<proteinExistence type="predicted"/>
<dbReference type="Proteomes" id="UP001318682">
    <property type="component" value="Chromosome"/>
</dbReference>
<reference evidence="6" key="2">
    <citation type="submission" date="2024-01" db="EMBL/GenBank/DDBJ databases">
        <title>Roseobacter fucihabitans sp. nov., isolated from the brown alga Fucus spiralis.</title>
        <authorList>
            <person name="Hahnke S."/>
            <person name="Berger M."/>
            <person name="Schlingloff A."/>
            <person name="Athale I."/>
            <person name="Neumann-Schaal M."/>
            <person name="Adenaya A."/>
            <person name="Poehlein A."/>
            <person name="Daniel R."/>
            <person name="Pertersen J."/>
            <person name="Brinkhoff T."/>
        </authorList>
    </citation>
    <scope>NUCLEOTIDE SEQUENCE [LARGE SCALE GENOMIC DNA]</scope>
    <source>
        <strain evidence="6">B14</strain>
    </source>
</reference>
<evidence type="ECO:0000256" key="2">
    <source>
        <dbReference type="ARBA" id="ARBA00022729"/>
    </source>
</evidence>
<feature type="signal peptide" evidence="3">
    <location>
        <begin position="1"/>
        <end position="19"/>
    </location>
</feature>
<dbReference type="InterPro" id="IPR018976">
    <property type="entry name" value="Imelysin-like"/>
</dbReference>
<feature type="domain" description="Imelysin-like" evidence="4">
    <location>
        <begin position="29"/>
        <end position="299"/>
    </location>
</feature>
<organism evidence="5 6">
    <name type="scientific">Roseobacter fucihabitans</name>
    <dbReference type="NCBI Taxonomy" id="1537242"/>
    <lineage>
        <taxon>Bacteria</taxon>
        <taxon>Pseudomonadati</taxon>
        <taxon>Pseudomonadota</taxon>
        <taxon>Alphaproteobacteria</taxon>
        <taxon>Rhodobacterales</taxon>
        <taxon>Roseobacteraceae</taxon>
        <taxon>Roseobacter</taxon>
    </lineage>
</organism>